<dbReference type="AlphaFoldDB" id="A0A9D1KD18"/>
<accession>A0A9D1KD18</accession>
<sequence>MRKITILLVLIIFYSNTWAQKIDPQVKKEVELMSILARLAGYGEYNDDRGGRYTADIDSILRKYRSHEAVKMMKQFKKKYGLGYDRVMSIALQIECRGDSIVKLDTGKKRISPIGQKETHKFLSALNDFYRTSRFNDFFNTHTDIYELGLQVFNDSVMAHFDQEWYTRFYGTPPAEQFRIIIGFTNGPCNYGPSRKLTGQPKEVFAIMNYAVDDNERPIFYKKVVETVVHEFCHSFTKIKGDTEKALEKSGKALQEYTYFSMRRQAYSTWRNILEESLVRAATICYLIDHDYDEKDIRNAIIEQVDRNFFWMPELVQTLRYYESHRKKYPTFTSFYPEIIRFFDRYVTNMEKEMKKAMK</sequence>
<name>A0A9D1KD18_9BACT</name>
<organism evidence="1 2">
    <name type="scientific">Candidatus Caccoplasma intestinavium</name>
    <dbReference type="NCBI Taxonomy" id="2840716"/>
    <lineage>
        <taxon>Bacteria</taxon>
        <taxon>Pseudomonadati</taxon>
        <taxon>Bacteroidota</taxon>
        <taxon>Bacteroidia</taxon>
        <taxon>Bacteroidales</taxon>
        <taxon>Bacteroidaceae</taxon>
        <taxon>Bacteroidaceae incertae sedis</taxon>
        <taxon>Candidatus Caccoplasma</taxon>
    </lineage>
</organism>
<dbReference type="InterPro" id="IPR032560">
    <property type="entry name" value="DUF4932"/>
</dbReference>
<dbReference type="EMBL" id="DVKT01000062">
    <property type="protein sequence ID" value="HIT40003.1"/>
    <property type="molecule type" value="Genomic_DNA"/>
</dbReference>
<reference evidence="1" key="2">
    <citation type="journal article" date="2021" name="PeerJ">
        <title>Extensive microbial diversity within the chicken gut microbiome revealed by metagenomics and culture.</title>
        <authorList>
            <person name="Gilroy R."/>
            <person name="Ravi A."/>
            <person name="Getino M."/>
            <person name="Pursley I."/>
            <person name="Horton D.L."/>
            <person name="Alikhan N.F."/>
            <person name="Baker D."/>
            <person name="Gharbi K."/>
            <person name="Hall N."/>
            <person name="Watson M."/>
            <person name="Adriaenssens E.M."/>
            <person name="Foster-Nyarko E."/>
            <person name="Jarju S."/>
            <person name="Secka A."/>
            <person name="Antonio M."/>
            <person name="Oren A."/>
            <person name="Chaudhuri R.R."/>
            <person name="La Ragione R."/>
            <person name="Hildebrand F."/>
            <person name="Pallen M.J."/>
        </authorList>
    </citation>
    <scope>NUCLEOTIDE SEQUENCE</scope>
    <source>
        <strain evidence="1">21143</strain>
    </source>
</reference>
<proteinExistence type="predicted"/>
<evidence type="ECO:0000313" key="1">
    <source>
        <dbReference type="EMBL" id="HIT40003.1"/>
    </source>
</evidence>
<comment type="caution">
    <text evidence="1">The sequence shown here is derived from an EMBL/GenBank/DDBJ whole genome shotgun (WGS) entry which is preliminary data.</text>
</comment>
<dbReference type="Proteomes" id="UP000886722">
    <property type="component" value="Unassembled WGS sequence"/>
</dbReference>
<dbReference type="Pfam" id="PF16286">
    <property type="entry name" value="DUF4932"/>
    <property type="match status" value="1"/>
</dbReference>
<evidence type="ECO:0000313" key="2">
    <source>
        <dbReference type="Proteomes" id="UP000886722"/>
    </source>
</evidence>
<gene>
    <name evidence="1" type="ORF">IAD06_08230</name>
</gene>
<protein>
    <submittedName>
        <fullName evidence="1">DUF4932 domain-containing protein</fullName>
    </submittedName>
</protein>
<reference evidence="1" key="1">
    <citation type="submission" date="2020-10" db="EMBL/GenBank/DDBJ databases">
        <authorList>
            <person name="Gilroy R."/>
        </authorList>
    </citation>
    <scope>NUCLEOTIDE SEQUENCE</scope>
    <source>
        <strain evidence="1">21143</strain>
    </source>
</reference>